<evidence type="ECO:0000313" key="1">
    <source>
        <dbReference type="EMBL" id="QLJ52877.1"/>
    </source>
</evidence>
<reference evidence="2" key="1">
    <citation type="submission" date="2020-07" db="EMBL/GenBank/DDBJ databases">
        <title>Metabolic diversity and evolutionary history of the archaeal phylum ###Micrarchaeota### uncovered from a freshwater lake metagenome.</title>
        <authorList>
            <person name="Kadnikov V.V."/>
            <person name="Savvichev A.S."/>
            <person name="Mardanov A.V."/>
            <person name="Beletsky A.V."/>
            <person name="Chupakov A.V."/>
            <person name="Kokryatskaya N.M."/>
            <person name="Pimenov N.V."/>
            <person name="Ravin N.V."/>
        </authorList>
    </citation>
    <scope>NUCLEOTIDE SEQUENCE [LARGE SCALE GENOMIC DNA]</scope>
</reference>
<dbReference type="KEGG" id="flt:Sv326_0702"/>
<evidence type="ECO:0000313" key="2">
    <source>
        <dbReference type="Proteomes" id="UP000510821"/>
    </source>
</evidence>
<dbReference type="SUPFAM" id="SSF49478">
    <property type="entry name" value="Cna protein B-type domain"/>
    <property type="match status" value="1"/>
</dbReference>
<dbReference type="PROSITE" id="PS51257">
    <property type="entry name" value="PROKAR_LIPOPROTEIN"/>
    <property type="match status" value="1"/>
</dbReference>
<name>A0A7D6BA94_FERL1</name>
<dbReference type="Proteomes" id="UP000510821">
    <property type="component" value="Chromosome"/>
</dbReference>
<dbReference type="InterPro" id="IPR013783">
    <property type="entry name" value="Ig-like_fold"/>
</dbReference>
<dbReference type="Gene3D" id="2.60.40.10">
    <property type="entry name" value="Immunoglobulins"/>
    <property type="match status" value="1"/>
</dbReference>
<gene>
    <name evidence="1" type="ORF">Sv326_0702</name>
</gene>
<organism evidence="1 2">
    <name type="scientific">Fermentimicrarchaeum limneticum</name>
    <dbReference type="NCBI Taxonomy" id="2795018"/>
    <lineage>
        <taxon>Archaea</taxon>
        <taxon>Candidatus Micrarchaeota</taxon>
        <taxon>Candidatus Fermentimicrarchaeales</taxon>
        <taxon>Candidatus Fermentimicrarchaeaceae</taxon>
        <taxon>Candidatus Fermentimicrarchaeum</taxon>
    </lineage>
</organism>
<accession>A0A7D6BA94</accession>
<protein>
    <submittedName>
        <fullName evidence="1">Uncharacterized protein</fullName>
    </submittedName>
</protein>
<dbReference type="EMBL" id="CP058998">
    <property type="protein sequence ID" value="QLJ52877.1"/>
    <property type="molecule type" value="Genomic_DNA"/>
</dbReference>
<sequence length="779" mass="86278">MRKAVLLALALVLLSGCVLFPPEEQTKYEIFSNLPSEGVANAVLADVNGDAFAELISLIGTAMGGKALKNLHGAQLAVFTYEDGGSAAVIKLNTTMELNELMESLPGGYEDLVNETKQINGKQVVLLYSSYDKGKENPLCVWREGEWLNFLYYQQGYSYVVNENVAEKPSINESLRCDFIMEKKYDTKKAEQLLAGSAEMKKKFSGVGKFFGDGMAYIENSSAYVSLFGDENGDYAVAMLQGKRADSNLCYNDSSSGGGAEVVKRGNKEACLKEMKESSSSYIMPMSLSLIYLERRVGDYSLVVVAYVKEKKDAVINKAENIIFGLEFPGEEARWTDKMTLTVKVYENDESFHQMPVADAKVNLYKYGYSYIDYEYGGMNTLEPIKSAKTDDNGIAKFTDLEIGSYTVEASKEGYLKGTDYVYQGDTNSSIMLRKLEPLRVNVREGSYSSSVPVAEAKVVLYNGSSIFADGGAVGYTQNYEVIDTKYTNASGVADFGKRSIENGKIVVSKESYDDYTTYLSTYSRNITVYLTKKYNYYNYSGKPFTVTVRSYDASGLALNNIEGAKVSIYNKTSIGNYTLATTNYTDSDGVARLNGGNIMDGKIEVEKEGYRAYSEYFYYYNTRNIMVYLSLANLNQTYGYNKTSAPAENCIGNYSLRVWPSEAATATCTGSNGAAIPSTGENAADWFNYGGCGGWKTYNVTPGSQVMIHGYSDSCAGCSLWHINYYLQDYYNSSWRRVGYVDGPDERGATYDFCYTPKGNRIDIEAETGFYVSVFKKG</sequence>
<proteinExistence type="predicted"/>
<dbReference type="AlphaFoldDB" id="A0A7D6BA94"/>